<reference evidence="1" key="1">
    <citation type="submission" date="2014-09" db="EMBL/GenBank/DDBJ databases">
        <authorList>
            <person name="Magalhaes I.L.F."/>
            <person name="Oliveira U."/>
            <person name="Santos F.R."/>
            <person name="Vidigal T.H.D.A."/>
            <person name="Brescovit A.D."/>
            <person name="Santos A.J."/>
        </authorList>
    </citation>
    <scope>NUCLEOTIDE SEQUENCE</scope>
    <source>
        <tissue evidence="1">Shoot tissue taken approximately 20 cm above the soil surface</tissue>
    </source>
</reference>
<dbReference type="AlphaFoldDB" id="A0A0A9D6S8"/>
<proteinExistence type="predicted"/>
<reference evidence="1" key="2">
    <citation type="journal article" date="2015" name="Data Brief">
        <title>Shoot transcriptome of the giant reed, Arundo donax.</title>
        <authorList>
            <person name="Barrero R.A."/>
            <person name="Guerrero F.D."/>
            <person name="Moolhuijzen P."/>
            <person name="Goolsby J.A."/>
            <person name="Tidwell J."/>
            <person name="Bellgard S.E."/>
            <person name="Bellgard M.I."/>
        </authorList>
    </citation>
    <scope>NUCLEOTIDE SEQUENCE</scope>
    <source>
        <tissue evidence="1">Shoot tissue taken approximately 20 cm above the soil surface</tissue>
    </source>
</reference>
<dbReference type="EMBL" id="GBRH01213596">
    <property type="protein sequence ID" value="JAD84299.1"/>
    <property type="molecule type" value="Transcribed_RNA"/>
</dbReference>
<sequence length="52" mass="5855">MCIDSRNAGEERAFPPEKVFCGNRKGQGLYKSEEQECCNSVSKEKEAVRDSN</sequence>
<evidence type="ECO:0000313" key="1">
    <source>
        <dbReference type="EMBL" id="JAD84299.1"/>
    </source>
</evidence>
<organism evidence="1">
    <name type="scientific">Arundo donax</name>
    <name type="common">Giant reed</name>
    <name type="synonym">Donax arundinaceus</name>
    <dbReference type="NCBI Taxonomy" id="35708"/>
    <lineage>
        <taxon>Eukaryota</taxon>
        <taxon>Viridiplantae</taxon>
        <taxon>Streptophyta</taxon>
        <taxon>Embryophyta</taxon>
        <taxon>Tracheophyta</taxon>
        <taxon>Spermatophyta</taxon>
        <taxon>Magnoliopsida</taxon>
        <taxon>Liliopsida</taxon>
        <taxon>Poales</taxon>
        <taxon>Poaceae</taxon>
        <taxon>PACMAD clade</taxon>
        <taxon>Arundinoideae</taxon>
        <taxon>Arundineae</taxon>
        <taxon>Arundo</taxon>
    </lineage>
</organism>
<protein>
    <submittedName>
        <fullName evidence="1">Uncharacterized protein</fullName>
    </submittedName>
</protein>
<accession>A0A0A9D6S8</accession>
<name>A0A0A9D6S8_ARUDO</name>